<organism evidence="1">
    <name type="scientific">uncultured nuHF1 cluster bacterium HF0130_31E21</name>
    <dbReference type="NCBI Taxonomy" id="710728"/>
    <lineage>
        <taxon>Bacteria</taxon>
        <taxon>environmental samples</taxon>
    </lineage>
</organism>
<accession>E0XTL8</accession>
<dbReference type="EMBL" id="GU474873">
    <property type="protein sequence ID" value="ADI17759.1"/>
    <property type="molecule type" value="Genomic_DNA"/>
</dbReference>
<dbReference type="AlphaFoldDB" id="E0XTL8"/>
<name>E0XTL8_9BACT</name>
<dbReference type="InterPro" id="IPR012863">
    <property type="entry name" value="DUF1636"/>
</dbReference>
<protein>
    <submittedName>
        <fullName evidence="1">Predicted metal-binding protein</fullName>
    </submittedName>
</protein>
<dbReference type="Pfam" id="PF07845">
    <property type="entry name" value="DUF1636"/>
    <property type="match status" value="1"/>
</dbReference>
<reference evidence="1" key="1">
    <citation type="journal article" date="2011" name="Environ. Microbiol.">
        <title>Time-series analyses of Monterey Bay coastal microbial picoplankton using a 'genome proxy' microarray.</title>
        <authorList>
            <person name="Rich V.I."/>
            <person name="Pham V.D."/>
            <person name="Eppley J."/>
            <person name="Shi Y."/>
            <person name="DeLong E.F."/>
        </authorList>
    </citation>
    <scope>NUCLEOTIDE SEQUENCE</scope>
</reference>
<evidence type="ECO:0000313" key="1">
    <source>
        <dbReference type="EMBL" id="ADI17759.1"/>
    </source>
</evidence>
<sequence length="139" mass="15437">MDQSSTFATPPRIVVCTECRLPNHSETLGPYLIQQIQRTLDLTDQSAANALQVRGESCLAGCKYPCTVAFLCINKTNYLFGHVQNQSDIAAIVAFAGQYFRSESGWTRSQDRPAELRGKTLARLPPPMHIFETRDGETS</sequence>
<proteinExistence type="predicted"/>